<dbReference type="PaxDb" id="67767-A0A0J7JW96"/>
<evidence type="ECO:0000313" key="2">
    <source>
        <dbReference type="Proteomes" id="UP000036403"/>
    </source>
</evidence>
<proteinExistence type="predicted"/>
<accession>A0A0J7JW96</accession>
<dbReference type="Proteomes" id="UP000036403">
    <property type="component" value="Unassembled WGS sequence"/>
</dbReference>
<sequence>MEAILSALADRGVVTTEITSYMDRNIGTLDDIKAALKTSLTVAEPMEQDDSCTKKRLESITTALRETFPDQNPDDMTENASRFKEVLESTIQYKIAEAIVRVIRDTFPSYTIPESTDVQTILRDAVNDSCNAYKQQLENVCVENEKKLRQSIKSETYQTVRNIVQNNVKDYAIPVADGEDIEMMLVKVLTRSPAIDMEVEISKAAVTVEKEVQTTEKTVEDTLREFVRNEFPNYPVVPENTDVLTALKGAIAHALNEYGNTLRRTIESETYQTVRTIVQNNIKDYDIPVADGGDIKTMLEEVLTRLPAIEMEVEGSKAEATDEKGVQATEETVEAILMEIVRNEFPNYPVVPENTDVLTALKGAI</sequence>
<organism evidence="1 2">
    <name type="scientific">Lasius niger</name>
    <name type="common">Black garden ant</name>
    <dbReference type="NCBI Taxonomy" id="67767"/>
    <lineage>
        <taxon>Eukaryota</taxon>
        <taxon>Metazoa</taxon>
        <taxon>Ecdysozoa</taxon>
        <taxon>Arthropoda</taxon>
        <taxon>Hexapoda</taxon>
        <taxon>Insecta</taxon>
        <taxon>Pterygota</taxon>
        <taxon>Neoptera</taxon>
        <taxon>Endopterygota</taxon>
        <taxon>Hymenoptera</taxon>
        <taxon>Apocrita</taxon>
        <taxon>Aculeata</taxon>
        <taxon>Formicoidea</taxon>
        <taxon>Formicidae</taxon>
        <taxon>Formicinae</taxon>
        <taxon>Lasius</taxon>
        <taxon>Lasius</taxon>
    </lineage>
</organism>
<dbReference type="EMBL" id="LBMM01025840">
    <property type="protein sequence ID" value="KMQ82392.1"/>
    <property type="molecule type" value="Genomic_DNA"/>
</dbReference>
<dbReference type="AlphaFoldDB" id="A0A0J7JW96"/>
<comment type="caution">
    <text evidence="1">The sequence shown here is derived from an EMBL/GenBank/DDBJ whole genome shotgun (WGS) entry which is preliminary data.</text>
</comment>
<evidence type="ECO:0000313" key="1">
    <source>
        <dbReference type="EMBL" id="KMQ82392.1"/>
    </source>
</evidence>
<name>A0A0J7JW96_LASNI</name>
<gene>
    <name evidence="1" type="ORF">RF55_23152</name>
</gene>
<reference evidence="1 2" key="1">
    <citation type="submission" date="2015-04" db="EMBL/GenBank/DDBJ databases">
        <title>Lasius niger genome sequencing.</title>
        <authorList>
            <person name="Konorov E.A."/>
            <person name="Nikitin M.A."/>
            <person name="Kirill M.V."/>
            <person name="Chang P."/>
        </authorList>
    </citation>
    <scope>NUCLEOTIDE SEQUENCE [LARGE SCALE GENOMIC DNA]</scope>
    <source>
        <tissue evidence="1">Whole</tissue>
    </source>
</reference>
<protein>
    <submittedName>
        <fullName evidence="1">Laminin subunit gamma-1</fullName>
    </submittedName>
</protein>
<feature type="non-terminal residue" evidence="1">
    <location>
        <position position="365"/>
    </location>
</feature>
<keyword evidence="2" id="KW-1185">Reference proteome</keyword>